<dbReference type="EMBL" id="JNBR01000100">
    <property type="protein sequence ID" value="OQR97591.1"/>
    <property type="molecule type" value="Genomic_DNA"/>
</dbReference>
<gene>
    <name evidence="1" type="ORF">ACHHYP_10197</name>
</gene>
<dbReference type="OrthoDB" id="68333at2759"/>
<proteinExistence type="predicted"/>
<dbReference type="Proteomes" id="UP000243579">
    <property type="component" value="Unassembled WGS sequence"/>
</dbReference>
<organism evidence="1 2">
    <name type="scientific">Achlya hypogyna</name>
    <name type="common">Oomycete</name>
    <name type="synonym">Protoachlya hypogyna</name>
    <dbReference type="NCBI Taxonomy" id="1202772"/>
    <lineage>
        <taxon>Eukaryota</taxon>
        <taxon>Sar</taxon>
        <taxon>Stramenopiles</taxon>
        <taxon>Oomycota</taxon>
        <taxon>Saprolegniomycetes</taxon>
        <taxon>Saprolegniales</taxon>
        <taxon>Achlyaceae</taxon>
        <taxon>Achlya</taxon>
    </lineage>
</organism>
<protein>
    <submittedName>
        <fullName evidence="1">Uncharacterized protein</fullName>
    </submittedName>
</protein>
<keyword evidence="2" id="KW-1185">Reference proteome</keyword>
<accession>A0A1V9ZI65</accession>
<dbReference type="AlphaFoldDB" id="A0A1V9ZI65"/>
<reference evidence="1 2" key="1">
    <citation type="journal article" date="2014" name="Genome Biol. Evol.">
        <title>The secreted proteins of Achlya hypogyna and Thraustotheca clavata identify the ancestral oomycete secretome and reveal gene acquisitions by horizontal gene transfer.</title>
        <authorList>
            <person name="Misner I."/>
            <person name="Blouin N."/>
            <person name="Leonard G."/>
            <person name="Richards T.A."/>
            <person name="Lane C.E."/>
        </authorList>
    </citation>
    <scope>NUCLEOTIDE SEQUENCE [LARGE SCALE GENOMIC DNA]</scope>
    <source>
        <strain evidence="1 2">ATCC 48635</strain>
    </source>
</reference>
<comment type="caution">
    <text evidence="1">The sequence shown here is derived from an EMBL/GenBank/DDBJ whole genome shotgun (WGS) entry which is preliminary data.</text>
</comment>
<name>A0A1V9ZI65_ACHHY</name>
<evidence type="ECO:0000313" key="2">
    <source>
        <dbReference type="Proteomes" id="UP000243579"/>
    </source>
</evidence>
<sequence>MSEGVVDPEHPACLTVLAQSELALGGAAAAKTVRKLVNERTSTRMQERGHAAAATPPPRMALRKYAPSFVLACRRLFEGCERDAAGASITVAELMRLATQDAFAVDPRTLETWLQRPRVCDSRVAFAEFVDACYGFYGPALETRVRDLSPAATRGDHPFTTLCSRDADARQFSAVDHIARRNPMKAQREHDAQRLLARSKSELLKATGGPVLRTSASAICLAKDEEDVAQKRRKVQQQRDDAVHTREAMQAKLAMARHFGSNVGMVARHIQIGEIAEQRHLYAREKKAHFEHAKQENEQATAHLRTFNTRTKLTKIEHAMSARHDLRDQIAATHEKKKYREELLRRHKALFNLSESTCTLHRRPPELLAALSRAHTEADVRRLAKIEQRFFEQNLSQQLREYKHDKEHALKTLPHAPVPAAMVHLDQQDESHAWENPEAQLTAAMDALLQEWIADQRDLSCLVPMSNTPPAALRYFGKARDLPPKPFLSSTERL</sequence>
<evidence type="ECO:0000313" key="1">
    <source>
        <dbReference type="EMBL" id="OQR97591.1"/>
    </source>
</evidence>